<dbReference type="Pfam" id="PF04453">
    <property type="entry name" value="LptD"/>
    <property type="match status" value="1"/>
</dbReference>
<dbReference type="HAMAP" id="MF_01411">
    <property type="entry name" value="LPS_assembly_LptD"/>
    <property type="match status" value="1"/>
</dbReference>
<accession>A0A318SEZ1</accession>
<evidence type="ECO:0000256" key="2">
    <source>
        <dbReference type="SAM" id="MobiDB-lite"/>
    </source>
</evidence>
<dbReference type="Proteomes" id="UP000247540">
    <property type="component" value="Unassembled WGS sequence"/>
</dbReference>
<protein>
    <recommendedName>
        <fullName evidence="1">LPS-assembly protein LptD</fullName>
    </recommendedName>
</protein>
<dbReference type="GO" id="GO:1990351">
    <property type="term" value="C:transporter complex"/>
    <property type="evidence" value="ECO:0007669"/>
    <property type="project" value="TreeGrafter"/>
</dbReference>
<keyword evidence="1" id="KW-0732">Signal</keyword>
<comment type="function">
    <text evidence="1">Together with LptE, is involved in the assembly of lipopolysaccharide (LPS) at the surface of the outer membrane.</text>
</comment>
<comment type="caution">
    <text evidence="1">Lacks conserved residue(s) required for the propagation of feature annotation.</text>
</comment>
<dbReference type="GO" id="GO:0009279">
    <property type="term" value="C:cell outer membrane"/>
    <property type="evidence" value="ECO:0007669"/>
    <property type="project" value="UniProtKB-SubCell"/>
</dbReference>
<dbReference type="GO" id="GO:0015920">
    <property type="term" value="P:lipopolysaccharide transport"/>
    <property type="evidence" value="ECO:0007669"/>
    <property type="project" value="InterPro"/>
</dbReference>
<comment type="subcellular location">
    <subcellularLocation>
        <location evidence="1">Cell outer membrane</location>
    </subcellularLocation>
</comment>
<gene>
    <name evidence="1" type="primary">lptD</name>
    <name evidence="4" type="ORF">DFQ15_12042</name>
</gene>
<comment type="subunit">
    <text evidence="1">Component of the lipopolysaccharide transport and assembly complex. Interacts with LptE and LptA.</text>
</comment>
<dbReference type="RefSeq" id="WP_233504490.1">
    <property type="nucleotide sequence ID" value="NZ_JAMOFZ010000019.1"/>
</dbReference>
<sequence length="842" mass="93450">MHDLTTTPSAPRPRRGRRGGPARLSTRLTPLALVAAALLQGAPLRAQNIGEAPVADAPAGAATATAANKAASTAANALAAPTGNAVADAPLVLRRTPLLRETIDGNEGKQRPSFVTGDSIDGTADFNTIVKGNAELRRGLLVIRANQLEYTQPDDLAKALGDVYINRGGDIFQGPQLELHVDAFEGFFVRPRYVFIKNDAHGEAERVDFIDEETMVIHSGNYTTCVRRPGAGWVPEWMVTARTITIDQRAETGTAEGAVVQFKGLRTPELPSVTFPLSETRQSGLLPPVFGINNVSGAETTVPYYWNIAPNRDATLYPTIMSKRGVDFGGEFRYLESNYRGQMRGNYMPTDKLRERERWGIAAQHFDTIDTGIAAIGTVGMNLNLNQVSDDNYWRDFTRTVGSLTQRLLPTDLTFLWGKGDFSASARALKWQVLQDVNSPITPPYDRLPQVTAKYAKVDYGGFDFSVDGDYTQFQSRTALTNQPNANRSVAMAQVSHPWVAPGWFITPKALINSANYKFDSPLASNNQTTASRTVPTVSLDSGLVFERDTRLFGRNLIQTLEPRAFYVYTPFVDQNYLPVYDTTRADFNFASIYTENAFVGQDRISDNNLLTVGTTTRFIDADTGAEAARFGIAQRLRFRDQRIVMPGESTVTDRLSDIMLGASINWTPRWAFDSTVQYNPKTDRSVRSSIGGRFNPGDFRTISAAYRQQRGTSEMIDIGWQWPINDLWSWGNRDMTRIAGRGLGPGNVYAVGRMNYSMLDSKIVDSVVGLEYEGDCWIGRVVLERLQSSNTTATKRILFQVEFFGFSSVGSNPLQVLRRNVPRYQYLREDIATPSRFSRYD</sequence>
<dbReference type="AlphaFoldDB" id="A0A318SEZ1"/>
<keyword evidence="5" id="KW-1185">Reference proteome</keyword>
<comment type="caution">
    <text evidence="4">The sequence shown here is derived from an EMBL/GenBank/DDBJ whole genome shotgun (WGS) entry which is preliminary data.</text>
</comment>
<evidence type="ECO:0000313" key="4">
    <source>
        <dbReference type="EMBL" id="PYE75089.1"/>
    </source>
</evidence>
<keyword evidence="1" id="KW-0472">Membrane</keyword>
<proteinExistence type="inferred from homology"/>
<comment type="similarity">
    <text evidence="1">Belongs to the LptD family.</text>
</comment>
<reference evidence="4 5" key="1">
    <citation type="submission" date="2018-06" db="EMBL/GenBank/DDBJ databases">
        <title>Genomic Encyclopedia of Type Strains, Phase III (KMG-III): the genomes of soil and plant-associated and newly described type strains.</title>
        <authorList>
            <person name="Whitman W."/>
        </authorList>
    </citation>
    <scope>NUCLEOTIDE SEQUENCE [LARGE SCALE GENOMIC DNA]</scope>
    <source>
        <strain evidence="4 5">CECT 7646</strain>
    </source>
</reference>
<feature type="region of interest" description="Disordered" evidence="2">
    <location>
        <begin position="1"/>
        <end position="24"/>
    </location>
</feature>
<dbReference type="InterPro" id="IPR050218">
    <property type="entry name" value="LptD"/>
</dbReference>
<dbReference type="InterPro" id="IPR020889">
    <property type="entry name" value="LipoPS_assembly_LptD"/>
</dbReference>
<dbReference type="PANTHER" id="PTHR30189:SF1">
    <property type="entry name" value="LPS-ASSEMBLY PROTEIN LPTD"/>
    <property type="match status" value="1"/>
</dbReference>
<evidence type="ECO:0000259" key="3">
    <source>
        <dbReference type="Pfam" id="PF04453"/>
    </source>
</evidence>
<dbReference type="GO" id="GO:0043165">
    <property type="term" value="P:Gram-negative-bacterium-type cell outer membrane assembly"/>
    <property type="evidence" value="ECO:0007669"/>
    <property type="project" value="UniProtKB-UniRule"/>
</dbReference>
<evidence type="ECO:0000256" key="1">
    <source>
        <dbReference type="HAMAP-Rule" id="MF_01411"/>
    </source>
</evidence>
<evidence type="ECO:0000313" key="5">
    <source>
        <dbReference type="Proteomes" id="UP000247540"/>
    </source>
</evidence>
<name>A0A318SEZ1_9BURK</name>
<organism evidence="4 5">
    <name type="scientific">Xylophilus ampelinus</name>
    <dbReference type="NCBI Taxonomy" id="54067"/>
    <lineage>
        <taxon>Bacteria</taxon>
        <taxon>Pseudomonadati</taxon>
        <taxon>Pseudomonadota</taxon>
        <taxon>Betaproteobacteria</taxon>
        <taxon>Burkholderiales</taxon>
        <taxon>Xylophilus</taxon>
    </lineage>
</organism>
<dbReference type="EMBL" id="QJTC01000020">
    <property type="protein sequence ID" value="PYE75089.1"/>
    <property type="molecule type" value="Genomic_DNA"/>
</dbReference>
<feature type="domain" description="LptD C-terminal" evidence="3">
    <location>
        <begin position="357"/>
        <end position="729"/>
    </location>
</feature>
<keyword evidence="1" id="KW-0998">Cell outer membrane</keyword>
<dbReference type="PANTHER" id="PTHR30189">
    <property type="entry name" value="LPS-ASSEMBLY PROTEIN"/>
    <property type="match status" value="1"/>
</dbReference>
<dbReference type="InterPro" id="IPR007543">
    <property type="entry name" value="LptD_C"/>
</dbReference>